<reference evidence="2 3" key="1">
    <citation type="submission" date="2024-06" db="EMBL/GenBank/DDBJ databases">
        <authorList>
            <person name="Kim D.-U."/>
        </authorList>
    </citation>
    <scope>NUCLEOTIDE SEQUENCE [LARGE SCALE GENOMIC DNA]</scope>
    <source>
        <strain evidence="2 3">KACC15460</strain>
    </source>
</reference>
<evidence type="ECO:0000259" key="1">
    <source>
        <dbReference type="SMART" id="SM00421"/>
    </source>
</evidence>
<dbReference type="InterPro" id="IPR000792">
    <property type="entry name" value="Tscrpt_reg_LuxR_C"/>
</dbReference>
<dbReference type="InterPro" id="IPR007630">
    <property type="entry name" value="RNA_pol_sigma70_r4"/>
</dbReference>
<dbReference type="PRINTS" id="PR00038">
    <property type="entry name" value="HTHLUXR"/>
</dbReference>
<name>A0ABV2DRB1_9HYPH</name>
<comment type="caution">
    <text evidence="2">The sequence shown here is derived from an EMBL/GenBank/DDBJ whole genome shotgun (WGS) entry which is preliminary data.</text>
</comment>
<protein>
    <submittedName>
        <fullName evidence="2">Helix-turn-helix transcriptional regulator</fullName>
    </submittedName>
</protein>
<gene>
    <name evidence="2" type="ORF">ABVQ20_37400</name>
</gene>
<dbReference type="SUPFAM" id="SSF46894">
    <property type="entry name" value="C-terminal effector domain of the bipartite response regulators"/>
    <property type="match status" value="1"/>
</dbReference>
<dbReference type="RefSeq" id="WP_354464835.1">
    <property type="nucleotide sequence ID" value="NZ_JBEWSZ010000011.1"/>
</dbReference>
<organism evidence="2 3">
    <name type="scientific">Mesorhizobium shangrilense</name>
    <dbReference type="NCBI Taxonomy" id="460060"/>
    <lineage>
        <taxon>Bacteria</taxon>
        <taxon>Pseudomonadati</taxon>
        <taxon>Pseudomonadota</taxon>
        <taxon>Alphaproteobacteria</taxon>
        <taxon>Hyphomicrobiales</taxon>
        <taxon>Phyllobacteriaceae</taxon>
        <taxon>Mesorhizobium</taxon>
    </lineage>
</organism>
<keyword evidence="3" id="KW-1185">Reference proteome</keyword>
<feature type="domain" description="HTH luxR-type" evidence="1">
    <location>
        <begin position="331"/>
        <end position="388"/>
    </location>
</feature>
<evidence type="ECO:0000313" key="2">
    <source>
        <dbReference type="EMBL" id="MET2832615.1"/>
    </source>
</evidence>
<dbReference type="Pfam" id="PF04545">
    <property type="entry name" value="Sigma70_r4"/>
    <property type="match status" value="1"/>
</dbReference>
<dbReference type="InterPro" id="IPR036388">
    <property type="entry name" value="WH-like_DNA-bd_sf"/>
</dbReference>
<dbReference type="Gene3D" id="1.10.10.10">
    <property type="entry name" value="Winged helix-like DNA-binding domain superfamily/Winged helix DNA-binding domain"/>
    <property type="match status" value="1"/>
</dbReference>
<sequence length="403" mass="44222">MTEAARAIMLSGEKRLASEIAELKAVISAAACDANRWADVAHSLQSMVPGSKVLFQVIEKDDMSVRQVVYSGFSDQTIKYYGDHYWKINPWTKGVNEMSMSSFKRASELYPDRLFRETEFFADLVNPERECDDATALKFAAHRGRYAFLAVHHDSRYREQMHARGQALLQTLVPALRTALEVNRLTNPIFHLPGGRGLIDQLVDAAIVVDEDCRLLASNGPANKLLADTGLILVRAHDIVQINDAGANAAFVRLVRNSCTLDDGRARLNDLIVNSASGSHVVTCIPIAIDQTNALPAGLLSVFAPKTVALVILRPRASEDPSALMGNLRQHFGLTKAEASLILEFERGGTLSEIAERLGVSRSTIQTHLKAIFAKTGTSKQRDVVTLVTRHRASSNLFSVDGF</sequence>
<dbReference type="Proteomes" id="UP001548832">
    <property type="component" value="Unassembled WGS sequence"/>
</dbReference>
<dbReference type="InterPro" id="IPR016032">
    <property type="entry name" value="Sig_transdc_resp-reg_C-effctor"/>
</dbReference>
<evidence type="ECO:0000313" key="3">
    <source>
        <dbReference type="Proteomes" id="UP001548832"/>
    </source>
</evidence>
<proteinExistence type="predicted"/>
<dbReference type="SMART" id="SM00421">
    <property type="entry name" value="HTH_LUXR"/>
    <property type="match status" value="1"/>
</dbReference>
<dbReference type="EMBL" id="JBEWSZ010000011">
    <property type="protein sequence ID" value="MET2832615.1"/>
    <property type="molecule type" value="Genomic_DNA"/>
</dbReference>
<accession>A0ABV2DRB1</accession>